<name>A0A8X6EZS8_TRICU</name>
<dbReference type="AlphaFoldDB" id="A0A8X6EZS8"/>
<dbReference type="Proteomes" id="UP000887116">
    <property type="component" value="Unassembled WGS sequence"/>
</dbReference>
<keyword evidence="2" id="KW-1185">Reference proteome</keyword>
<evidence type="ECO:0000313" key="2">
    <source>
        <dbReference type="Proteomes" id="UP000887116"/>
    </source>
</evidence>
<reference evidence="1" key="1">
    <citation type="submission" date="2020-07" db="EMBL/GenBank/DDBJ databases">
        <title>Multicomponent nature underlies the extraordinary mechanical properties of spider dragline silk.</title>
        <authorList>
            <person name="Kono N."/>
            <person name="Nakamura H."/>
            <person name="Mori M."/>
            <person name="Yoshida Y."/>
            <person name="Ohtoshi R."/>
            <person name="Malay A.D."/>
            <person name="Moran D.A.P."/>
            <person name="Tomita M."/>
            <person name="Numata K."/>
            <person name="Arakawa K."/>
        </authorList>
    </citation>
    <scope>NUCLEOTIDE SEQUENCE</scope>
</reference>
<sequence length="106" mass="12344">MDLSAIHYEKACQGSAVMSSMLEFSSKFRCNWLLHALLLIYAVFKVLQERKFSSHLDEMQQSWIAVINWLWEEELYVFQFDGRVALGYHGSSQLSKSSARCQMILM</sequence>
<gene>
    <name evidence="1" type="ORF">TNCT_151861</name>
</gene>
<comment type="caution">
    <text evidence="1">The sequence shown here is derived from an EMBL/GenBank/DDBJ whole genome shotgun (WGS) entry which is preliminary data.</text>
</comment>
<organism evidence="1 2">
    <name type="scientific">Trichonephila clavata</name>
    <name type="common">Joro spider</name>
    <name type="synonym">Nephila clavata</name>
    <dbReference type="NCBI Taxonomy" id="2740835"/>
    <lineage>
        <taxon>Eukaryota</taxon>
        <taxon>Metazoa</taxon>
        <taxon>Ecdysozoa</taxon>
        <taxon>Arthropoda</taxon>
        <taxon>Chelicerata</taxon>
        <taxon>Arachnida</taxon>
        <taxon>Araneae</taxon>
        <taxon>Araneomorphae</taxon>
        <taxon>Entelegynae</taxon>
        <taxon>Araneoidea</taxon>
        <taxon>Nephilidae</taxon>
        <taxon>Trichonephila</taxon>
    </lineage>
</organism>
<protein>
    <submittedName>
        <fullName evidence="1">Uncharacterized protein</fullName>
    </submittedName>
</protein>
<dbReference type="EMBL" id="BMAO01030142">
    <property type="protein sequence ID" value="GFQ66012.1"/>
    <property type="molecule type" value="Genomic_DNA"/>
</dbReference>
<proteinExistence type="predicted"/>
<evidence type="ECO:0000313" key="1">
    <source>
        <dbReference type="EMBL" id="GFQ66012.1"/>
    </source>
</evidence>
<accession>A0A8X6EZS8</accession>